<dbReference type="AlphaFoldDB" id="A0AAF3EYI3"/>
<dbReference type="Gene3D" id="2.70.170.10">
    <property type="entry name" value="Neurotransmitter-gated ion-channel ligand-binding domain"/>
    <property type="match status" value="1"/>
</dbReference>
<name>A0AAF3EYI3_9BILA</name>
<dbReference type="CDD" id="cd18987">
    <property type="entry name" value="LGIC_ECD_anion"/>
    <property type="match status" value="1"/>
</dbReference>
<proteinExistence type="inferred from homology"/>
<comment type="subcellular location">
    <subcellularLocation>
        <location evidence="1">Membrane</location>
        <topology evidence="1">Multi-pass membrane protein</topology>
    </subcellularLocation>
</comment>
<dbReference type="InterPro" id="IPR006201">
    <property type="entry name" value="Neur_channel"/>
</dbReference>
<dbReference type="GO" id="GO:0004888">
    <property type="term" value="F:transmembrane signaling receptor activity"/>
    <property type="evidence" value="ECO:0007669"/>
    <property type="project" value="InterPro"/>
</dbReference>
<evidence type="ECO:0000313" key="6">
    <source>
        <dbReference type="WBParaSite" id="MBELARI_LOCUS18583"/>
    </source>
</evidence>
<protein>
    <submittedName>
        <fullName evidence="6">Neurotransmitter-gated ion-channel ligand-binding domain-containing protein</fullName>
    </submittedName>
</protein>
<feature type="domain" description="Neurotransmitter-gated ion-channel ligand-binding" evidence="4">
    <location>
        <begin position="104"/>
        <end position="245"/>
    </location>
</feature>
<dbReference type="SUPFAM" id="SSF63712">
    <property type="entry name" value="Nicotinic receptor ligand binding domain-like"/>
    <property type="match status" value="1"/>
</dbReference>
<dbReference type="Pfam" id="PF02931">
    <property type="entry name" value="Neur_chan_LBD"/>
    <property type="match status" value="1"/>
</dbReference>
<accession>A0AAF3EYI3</accession>
<evidence type="ECO:0000256" key="3">
    <source>
        <dbReference type="RuleBase" id="RU000687"/>
    </source>
</evidence>
<evidence type="ECO:0000313" key="5">
    <source>
        <dbReference type="Proteomes" id="UP000887575"/>
    </source>
</evidence>
<dbReference type="WBParaSite" id="MBELARI_LOCUS18583">
    <property type="protein sequence ID" value="MBELARI_LOCUS18583"/>
    <property type="gene ID" value="MBELARI_LOCUS18583"/>
</dbReference>
<keyword evidence="3" id="KW-0406">Ion transport</keyword>
<comment type="similarity">
    <text evidence="3">Belongs to the ligand-gated ion channel (TC 1.A.9) family.</text>
</comment>
<dbReference type="PROSITE" id="PS00236">
    <property type="entry name" value="NEUROTR_ION_CHANNEL"/>
    <property type="match status" value="1"/>
</dbReference>
<reference evidence="6" key="1">
    <citation type="submission" date="2024-02" db="UniProtKB">
        <authorList>
            <consortium name="WormBaseParasite"/>
        </authorList>
    </citation>
    <scope>IDENTIFICATION</scope>
</reference>
<keyword evidence="5" id="KW-1185">Reference proteome</keyword>
<evidence type="ECO:0000256" key="1">
    <source>
        <dbReference type="ARBA" id="ARBA00004141"/>
    </source>
</evidence>
<dbReference type="GO" id="GO:0005230">
    <property type="term" value="F:extracellular ligand-gated monoatomic ion channel activity"/>
    <property type="evidence" value="ECO:0007669"/>
    <property type="project" value="InterPro"/>
</dbReference>
<dbReference type="Proteomes" id="UP000887575">
    <property type="component" value="Unassembled WGS sequence"/>
</dbReference>
<dbReference type="PRINTS" id="PR00252">
    <property type="entry name" value="NRIONCHANNEL"/>
</dbReference>
<evidence type="ECO:0000256" key="2">
    <source>
        <dbReference type="ARBA" id="ARBA00023136"/>
    </source>
</evidence>
<dbReference type="InterPro" id="IPR018000">
    <property type="entry name" value="Neurotransmitter_ion_chnl_CS"/>
</dbReference>
<keyword evidence="3" id="KW-0407">Ion channel</keyword>
<dbReference type="InterPro" id="IPR036734">
    <property type="entry name" value="Neur_chan_lig-bd_sf"/>
</dbReference>
<keyword evidence="3" id="KW-0813">Transport</keyword>
<keyword evidence="2" id="KW-0472">Membrane</keyword>
<sequence length="251" mass="29116">MFEPSLLYAASERTSVTFDDQDIRSQISSGWNGDDDQSYAELISTVPAHCLQQPQAEALSRAFASNSSLPFLHIIYSFILLNSRVQCLSEHFSQIDDITKILALNPRYNKNAYPTQNIDKPTDVKVQMYIEGMSSFRAQSMDFQIDIYLQEMWVDERLKHNNTKRILIKDPKLFSLIWHPDLYFANARTASFHEVTMPNFLVWIYPNGTVWYDCRVSGSILCAQNLAKYPLDRQMCYLRILSCKFSMFIKC</sequence>
<dbReference type="PANTHER" id="PTHR18945">
    <property type="entry name" value="NEUROTRANSMITTER GATED ION CHANNEL"/>
    <property type="match status" value="1"/>
</dbReference>
<dbReference type="InterPro" id="IPR006202">
    <property type="entry name" value="Neur_chan_lig-bd"/>
</dbReference>
<dbReference type="GO" id="GO:0016020">
    <property type="term" value="C:membrane"/>
    <property type="evidence" value="ECO:0007669"/>
    <property type="project" value="UniProtKB-SubCell"/>
</dbReference>
<evidence type="ECO:0000259" key="4">
    <source>
        <dbReference type="Pfam" id="PF02931"/>
    </source>
</evidence>
<organism evidence="5 6">
    <name type="scientific">Mesorhabditis belari</name>
    <dbReference type="NCBI Taxonomy" id="2138241"/>
    <lineage>
        <taxon>Eukaryota</taxon>
        <taxon>Metazoa</taxon>
        <taxon>Ecdysozoa</taxon>
        <taxon>Nematoda</taxon>
        <taxon>Chromadorea</taxon>
        <taxon>Rhabditida</taxon>
        <taxon>Rhabditina</taxon>
        <taxon>Rhabditomorpha</taxon>
        <taxon>Rhabditoidea</taxon>
        <taxon>Rhabditidae</taxon>
        <taxon>Mesorhabditinae</taxon>
        <taxon>Mesorhabditis</taxon>
    </lineage>
</organism>